<protein>
    <recommendedName>
        <fullName evidence="12">Major facilitator superfamily (MFS) profile domain-containing protein</fullName>
    </recommendedName>
</protein>
<evidence type="ECO:0000256" key="8">
    <source>
        <dbReference type="ARBA" id="ARBA00023065"/>
    </source>
</evidence>
<keyword evidence="9 11" id="KW-0472">Membrane</keyword>
<evidence type="ECO:0000256" key="4">
    <source>
        <dbReference type="ARBA" id="ARBA00022496"/>
    </source>
</evidence>
<keyword evidence="3" id="KW-0813">Transport</keyword>
<dbReference type="Pfam" id="PF07690">
    <property type="entry name" value="MFS_1"/>
    <property type="match status" value="1"/>
</dbReference>
<evidence type="ECO:0000256" key="9">
    <source>
        <dbReference type="ARBA" id="ARBA00023136"/>
    </source>
</evidence>
<keyword evidence="4" id="KW-0410">Iron transport</keyword>
<keyword evidence="5 11" id="KW-0812">Transmembrane</keyword>
<feature type="transmembrane region" description="Helical" evidence="11">
    <location>
        <begin position="149"/>
        <end position="167"/>
    </location>
</feature>
<dbReference type="Gene3D" id="1.20.1250.20">
    <property type="entry name" value="MFS general substrate transporter like domains"/>
    <property type="match status" value="2"/>
</dbReference>
<feature type="transmembrane region" description="Helical" evidence="11">
    <location>
        <begin position="235"/>
        <end position="257"/>
    </location>
</feature>
<sequence>MSFVDKIKASVKGTDAVAPAPAPAPADVAEITPAAEKTAGTSTVVPEDPEKLKDDVVPDESAQNGVRGIQAATLTWDKSGLAAMLCLIWLLFLTNGFRLAILASLTPYVTSQWSSHSLLTVITIVSNSMAGAVYIPMAKMLDVWGRAEAFLLMVGSCVLGLILMAVADNLATFCAARVFYSVGFGGLIYSIVVLASDVTNLQNRGLAFAFTSSPYMITAFAGSKAAEKFLQNVSIKWGFGAFAIIMPFVTLPTFILLKYHIRKAEKNGIIVKESSGRTLGQNVWHYIVEFDALGVFLFAVGLVVFLLPFTLAASAPKGWKSGYIIAMIVVGFFVLVLFGVYEIFWAPAPFLKNKFLTDRSVIGTCLQDATYQISYYCWNSYFTSFLQVVCNLTVAEAGYVNSTFQVVSGVLLFGVGYLIRRTGRFKWLYFGAIPLYIFAQGLMIHFRRPNEKIGYIVMCEIFISISGSIFVLCQQLSVLAAVDHQHVAAVLALLFVSASIGGAIGSTISGAIWTNTFLPALLRNLPESAVANATTIYASLPVQLSYPVGSLERIAIQEAYGYAQTRMLAAGTGIMVLCFIWVWMIKNFNVKEMTQTKGMVF</sequence>
<feature type="transmembrane region" description="Helical" evidence="11">
    <location>
        <begin position="486"/>
        <end position="513"/>
    </location>
</feature>
<accession>A0A0B7KQ79</accession>
<evidence type="ECO:0000256" key="5">
    <source>
        <dbReference type="ARBA" id="ARBA00022692"/>
    </source>
</evidence>
<evidence type="ECO:0000256" key="1">
    <source>
        <dbReference type="ARBA" id="ARBA00004141"/>
    </source>
</evidence>
<feature type="domain" description="Major facilitator superfamily (MFS) profile" evidence="12">
    <location>
        <begin position="84"/>
        <end position="588"/>
    </location>
</feature>
<organism evidence="13">
    <name type="scientific">Bionectria ochroleuca</name>
    <name type="common">Gliocladium roseum</name>
    <dbReference type="NCBI Taxonomy" id="29856"/>
    <lineage>
        <taxon>Eukaryota</taxon>
        <taxon>Fungi</taxon>
        <taxon>Dikarya</taxon>
        <taxon>Ascomycota</taxon>
        <taxon>Pezizomycotina</taxon>
        <taxon>Sordariomycetes</taxon>
        <taxon>Hypocreomycetidae</taxon>
        <taxon>Hypocreales</taxon>
        <taxon>Bionectriaceae</taxon>
        <taxon>Clonostachys</taxon>
    </lineage>
</organism>
<evidence type="ECO:0000256" key="10">
    <source>
        <dbReference type="SAM" id="MobiDB-lite"/>
    </source>
</evidence>
<dbReference type="InterPro" id="IPR011701">
    <property type="entry name" value="MFS"/>
</dbReference>
<evidence type="ECO:0000256" key="11">
    <source>
        <dbReference type="SAM" id="Phobius"/>
    </source>
</evidence>
<feature type="transmembrane region" description="Helical" evidence="11">
    <location>
        <begin position="179"/>
        <end position="198"/>
    </location>
</feature>
<keyword evidence="6 11" id="KW-1133">Transmembrane helix</keyword>
<evidence type="ECO:0000256" key="6">
    <source>
        <dbReference type="ARBA" id="ARBA00022989"/>
    </source>
</evidence>
<dbReference type="GO" id="GO:0006826">
    <property type="term" value="P:iron ion transport"/>
    <property type="evidence" value="ECO:0007669"/>
    <property type="project" value="UniProtKB-KW"/>
</dbReference>
<dbReference type="InterPro" id="IPR020846">
    <property type="entry name" value="MFS_dom"/>
</dbReference>
<feature type="transmembrane region" description="Helical" evidence="11">
    <location>
        <begin position="427"/>
        <end position="447"/>
    </location>
</feature>
<dbReference type="SUPFAM" id="SSF103473">
    <property type="entry name" value="MFS general substrate transporter"/>
    <property type="match status" value="2"/>
</dbReference>
<evidence type="ECO:0000256" key="7">
    <source>
        <dbReference type="ARBA" id="ARBA00023004"/>
    </source>
</evidence>
<feature type="transmembrane region" description="Helical" evidence="11">
    <location>
        <begin position="323"/>
        <end position="344"/>
    </location>
</feature>
<dbReference type="PANTHER" id="PTHR23501:SF50">
    <property type="entry name" value="MFS SIDEROCHROME IRON TRANSPORTER MIRB (AFU_ORTHOLOGUE AFUA_3G03640)-RELATED"/>
    <property type="match status" value="1"/>
</dbReference>
<proteinExistence type="inferred from homology"/>
<dbReference type="PANTHER" id="PTHR23501">
    <property type="entry name" value="MAJOR FACILITATOR SUPERFAMILY"/>
    <property type="match status" value="1"/>
</dbReference>
<dbReference type="GO" id="GO:0005886">
    <property type="term" value="C:plasma membrane"/>
    <property type="evidence" value="ECO:0007669"/>
    <property type="project" value="TreeGrafter"/>
</dbReference>
<dbReference type="FunFam" id="1.20.1250.20:FF:000302">
    <property type="entry name" value="MFS siderochrome iron transporter MirB"/>
    <property type="match status" value="1"/>
</dbReference>
<keyword evidence="7" id="KW-0408">Iron</keyword>
<feature type="transmembrane region" description="Helical" evidence="11">
    <location>
        <begin position="567"/>
        <end position="585"/>
    </location>
</feature>
<feature type="region of interest" description="Disordered" evidence="10">
    <location>
        <begin position="37"/>
        <end position="59"/>
    </location>
</feature>
<feature type="transmembrane region" description="Helical" evidence="11">
    <location>
        <begin position="117"/>
        <end position="137"/>
    </location>
</feature>
<gene>
    <name evidence="13" type="ORF">BN869_000013014_1</name>
</gene>
<evidence type="ECO:0000256" key="3">
    <source>
        <dbReference type="ARBA" id="ARBA00022448"/>
    </source>
</evidence>
<comment type="similarity">
    <text evidence="2">Belongs to the major facilitator superfamily.</text>
</comment>
<dbReference type="FunFam" id="1.20.1250.20:FF:000284">
    <property type="entry name" value="Siderophore iron transporter mirB"/>
    <property type="match status" value="1"/>
</dbReference>
<evidence type="ECO:0000256" key="2">
    <source>
        <dbReference type="ARBA" id="ARBA00008335"/>
    </source>
</evidence>
<feature type="transmembrane region" description="Helical" evidence="11">
    <location>
        <begin position="81"/>
        <end position="105"/>
    </location>
</feature>
<dbReference type="AlphaFoldDB" id="A0A0B7KQ79"/>
<reference evidence="13" key="1">
    <citation type="submission" date="2015-01" db="EMBL/GenBank/DDBJ databases">
        <authorList>
            <person name="Durling Mikael"/>
        </authorList>
    </citation>
    <scope>NUCLEOTIDE SEQUENCE</scope>
</reference>
<dbReference type="InterPro" id="IPR036259">
    <property type="entry name" value="MFS_trans_sf"/>
</dbReference>
<feature type="transmembrane region" description="Helical" evidence="11">
    <location>
        <begin position="292"/>
        <end position="311"/>
    </location>
</feature>
<evidence type="ECO:0000313" key="13">
    <source>
        <dbReference type="EMBL" id="CEO56956.1"/>
    </source>
</evidence>
<name>A0A0B7KQ79_BIOOC</name>
<dbReference type="PROSITE" id="PS50850">
    <property type="entry name" value="MFS"/>
    <property type="match status" value="1"/>
</dbReference>
<dbReference type="GO" id="GO:0022857">
    <property type="term" value="F:transmembrane transporter activity"/>
    <property type="evidence" value="ECO:0007669"/>
    <property type="project" value="InterPro"/>
</dbReference>
<feature type="transmembrane region" description="Helical" evidence="11">
    <location>
        <begin position="453"/>
        <end position="474"/>
    </location>
</feature>
<dbReference type="EMBL" id="CDPU01000079">
    <property type="protein sequence ID" value="CEO56956.1"/>
    <property type="molecule type" value="Genomic_DNA"/>
</dbReference>
<feature type="transmembrane region" description="Helical" evidence="11">
    <location>
        <begin position="205"/>
        <end position="223"/>
    </location>
</feature>
<dbReference type="GO" id="GO:0010106">
    <property type="term" value="P:cellular response to iron ion starvation"/>
    <property type="evidence" value="ECO:0007669"/>
    <property type="project" value="UniProtKB-ARBA"/>
</dbReference>
<comment type="subcellular location">
    <subcellularLocation>
        <location evidence="1">Membrane</location>
        <topology evidence="1">Multi-pass membrane protein</topology>
    </subcellularLocation>
</comment>
<keyword evidence="8" id="KW-0406">Ion transport</keyword>
<evidence type="ECO:0000259" key="12">
    <source>
        <dbReference type="PROSITE" id="PS50850"/>
    </source>
</evidence>